<evidence type="ECO:0000256" key="3">
    <source>
        <dbReference type="PROSITE-ProRule" id="PRU00708"/>
    </source>
</evidence>
<evidence type="ECO:0000256" key="1">
    <source>
        <dbReference type="ARBA" id="ARBA00022737"/>
    </source>
</evidence>
<gene>
    <name evidence="4" type="ORF">BAE44_0007945</name>
</gene>
<reference evidence="4 5" key="1">
    <citation type="submission" date="2016-09" db="EMBL/GenBank/DDBJ databases">
        <title>The draft genome of Dichanthelium oligosanthes: A C3 panicoid grass species.</title>
        <authorList>
            <person name="Studer A.J."/>
            <person name="Schnable J.C."/>
            <person name="Brutnell T.P."/>
        </authorList>
    </citation>
    <scope>NUCLEOTIDE SEQUENCE [LARGE SCALE GENOMIC DNA]</scope>
    <source>
        <strain evidence="5">cv. Kellogg 1175</strain>
        <tissue evidence="4">Leaf</tissue>
    </source>
</reference>
<keyword evidence="5" id="KW-1185">Reference proteome</keyword>
<dbReference type="GO" id="GO:0005739">
    <property type="term" value="C:mitochondrion"/>
    <property type="evidence" value="ECO:0007669"/>
    <property type="project" value="TreeGrafter"/>
</dbReference>
<dbReference type="Pfam" id="PF01535">
    <property type="entry name" value="PPR"/>
    <property type="match status" value="4"/>
</dbReference>
<proteinExistence type="predicted"/>
<comment type="caution">
    <text evidence="4">The sequence shown here is derived from an EMBL/GenBank/DDBJ whole genome shotgun (WGS) entry which is preliminary data.</text>
</comment>
<feature type="repeat" description="PPR" evidence="3">
    <location>
        <begin position="228"/>
        <end position="262"/>
    </location>
</feature>
<dbReference type="STRING" id="888268.A0A1E5W126"/>
<dbReference type="InterPro" id="IPR011990">
    <property type="entry name" value="TPR-like_helical_dom_sf"/>
</dbReference>
<name>A0A1E5W126_9POAL</name>
<dbReference type="EMBL" id="LWDX02024300">
    <property type="protein sequence ID" value="OEL31038.1"/>
    <property type="molecule type" value="Genomic_DNA"/>
</dbReference>
<dbReference type="OrthoDB" id="185373at2759"/>
<dbReference type="Proteomes" id="UP000095767">
    <property type="component" value="Unassembled WGS sequence"/>
</dbReference>
<dbReference type="GO" id="GO:0006396">
    <property type="term" value="P:RNA processing"/>
    <property type="evidence" value="ECO:0007669"/>
    <property type="project" value="TreeGrafter"/>
</dbReference>
<organism evidence="4 5">
    <name type="scientific">Dichanthelium oligosanthes</name>
    <dbReference type="NCBI Taxonomy" id="888268"/>
    <lineage>
        <taxon>Eukaryota</taxon>
        <taxon>Viridiplantae</taxon>
        <taxon>Streptophyta</taxon>
        <taxon>Embryophyta</taxon>
        <taxon>Tracheophyta</taxon>
        <taxon>Spermatophyta</taxon>
        <taxon>Magnoliopsida</taxon>
        <taxon>Liliopsida</taxon>
        <taxon>Poales</taxon>
        <taxon>Poaceae</taxon>
        <taxon>PACMAD clade</taxon>
        <taxon>Panicoideae</taxon>
        <taxon>Panicodae</taxon>
        <taxon>Paniceae</taxon>
        <taxon>Dichantheliinae</taxon>
        <taxon>Dichanthelium</taxon>
    </lineage>
</organism>
<keyword evidence="1" id="KW-0677">Repeat</keyword>
<dbReference type="GO" id="GO:0007005">
    <property type="term" value="P:mitochondrion organization"/>
    <property type="evidence" value="ECO:0007669"/>
    <property type="project" value="TreeGrafter"/>
</dbReference>
<evidence type="ECO:0000256" key="2">
    <source>
        <dbReference type="ARBA" id="ARBA00022946"/>
    </source>
</evidence>
<evidence type="ECO:0000313" key="4">
    <source>
        <dbReference type="EMBL" id="OEL31038.1"/>
    </source>
</evidence>
<sequence length="506" mass="55327">MAASRRLTRKLPALISRHQRLISPETEAPELTELPTTSASIPLDPSLPVLPLAISHLSPPSPLPALPAAHASSPASLLRLLRRARHHPRLAALDLHILLAAADASPAFRPDHGLTSLLAARLAASRRLPSLRRLLELVISRPCPCADDSIFACPELLPTFRKAIVAFAASGDIPAASEALASLRRVADSPLPAEFYNIILHALARLRRHDDAIRFYGKMTSVYRVAPDAYTFNILINSSCRAEGVNTAMRWFGEMQRRSCAPTAVSFNTLMRGFIREGRYKEGIKVAREMLELGVGLSVVSMEILIGGLCRDGEALKAAEVFVEFLGDGVMPEGFDCFELVEALCCVGKMDKAVEVVDMVLERNMKCCLSVPAGVTVLECLMKAGKLDKVFQLMWRMIDQGIVPDTISCNCVFEALCEAGRTAEANQLRVLAKEKGFEADGETYRVLVQGFGRQGRRKEGEALLDEMLDSGFIPNIASYNRLLDGLHKGRSLRVQYNFSGGVKAPD</sequence>
<dbReference type="AlphaFoldDB" id="A0A1E5W126"/>
<dbReference type="PANTHER" id="PTHR47934">
    <property type="entry name" value="PENTATRICOPEPTIDE REPEAT-CONTAINING PROTEIN PET309, MITOCHONDRIAL"/>
    <property type="match status" value="1"/>
</dbReference>
<feature type="repeat" description="PPR" evidence="3">
    <location>
        <begin position="263"/>
        <end position="297"/>
    </location>
</feature>
<accession>A0A1E5W126</accession>
<feature type="repeat" description="PPR" evidence="3">
    <location>
        <begin position="298"/>
        <end position="332"/>
    </location>
</feature>
<dbReference type="InterPro" id="IPR051114">
    <property type="entry name" value="Mito_RNA_Proc_CCM1"/>
</dbReference>
<protein>
    <submittedName>
        <fullName evidence="4">Pentatricopeptide repeat-containing protein</fullName>
    </submittedName>
</protein>
<feature type="repeat" description="PPR" evidence="3">
    <location>
        <begin position="440"/>
        <end position="474"/>
    </location>
</feature>
<dbReference type="NCBIfam" id="TIGR00756">
    <property type="entry name" value="PPR"/>
    <property type="match status" value="5"/>
</dbReference>
<dbReference type="PANTHER" id="PTHR47934:SF8">
    <property type="entry name" value="PENTACOTRIPEPTIDE-REPEAT REGION OF PRORP DOMAIN-CONTAINING PROTEIN"/>
    <property type="match status" value="1"/>
</dbReference>
<dbReference type="Pfam" id="PF13041">
    <property type="entry name" value="PPR_2"/>
    <property type="match status" value="2"/>
</dbReference>
<feature type="repeat" description="PPR" evidence="3">
    <location>
        <begin position="405"/>
        <end position="439"/>
    </location>
</feature>
<dbReference type="GO" id="GO:0003729">
    <property type="term" value="F:mRNA binding"/>
    <property type="evidence" value="ECO:0007669"/>
    <property type="project" value="TreeGrafter"/>
</dbReference>
<evidence type="ECO:0000313" key="5">
    <source>
        <dbReference type="Proteomes" id="UP000095767"/>
    </source>
</evidence>
<dbReference type="Gene3D" id="1.25.40.10">
    <property type="entry name" value="Tetratricopeptide repeat domain"/>
    <property type="match status" value="2"/>
</dbReference>
<dbReference type="InterPro" id="IPR002885">
    <property type="entry name" value="PPR_rpt"/>
</dbReference>
<feature type="repeat" description="PPR" evidence="3">
    <location>
        <begin position="370"/>
        <end position="404"/>
    </location>
</feature>
<keyword evidence="2" id="KW-0809">Transit peptide</keyword>
<dbReference type="PROSITE" id="PS51375">
    <property type="entry name" value="PPR"/>
    <property type="match status" value="6"/>
</dbReference>